<dbReference type="OrthoDB" id="9806592at2"/>
<reference evidence="1 2" key="1">
    <citation type="submission" date="2019-01" db="EMBL/GenBank/DDBJ databases">
        <title>Zoogloea oleivorans genome sequencing and assembly.</title>
        <authorList>
            <person name="Tancsics A."/>
            <person name="Farkas M."/>
            <person name="Kriszt B."/>
            <person name="Maroti G."/>
            <person name="Horvath B."/>
        </authorList>
    </citation>
    <scope>NUCLEOTIDE SEQUENCE [LARGE SCALE GENOMIC DNA]</scope>
    <source>
        <strain evidence="1 2">Buc</strain>
    </source>
</reference>
<name>A0A6C2D866_9RHOO</name>
<protein>
    <recommendedName>
        <fullName evidence="3">Bacteriophage Mu GpT domain-containing protein</fullName>
    </recommendedName>
</protein>
<organism evidence="1 2">
    <name type="scientific">Zoogloea oleivorans</name>
    <dbReference type="NCBI Taxonomy" id="1552750"/>
    <lineage>
        <taxon>Bacteria</taxon>
        <taxon>Pseudomonadati</taxon>
        <taxon>Pseudomonadota</taxon>
        <taxon>Betaproteobacteria</taxon>
        <taxon>Rhodocyclales</taxon>
        <taxon>Zoogloeaceae</taxon>
        <taxon>Zoogloea</taxon>
    </lineage>
</organism>
<proteinExistence type="predicted"/>
<evidence type="ECO:0008006" key="3">
    <source>
        <dbReference type="Google" id="ProtNLM"/>
    </source>
</evidence>
<keyword evidence="2" id="KW-1185">Reference proteome</keyword>
<gene>
    <name evidence="1" type="ORF">ETQ85_00610</name>
</gene>
<dbReference type="EMBL" id="SDKK01000001">
    <property type="protein sequence ID" value="TYC62094.1"/>
    <property type="molecule type" value="Genomic_DNA"/>
</dbReference>
<comment type="caution">
    <text evidence="1">The sequence shown here is derived from an EMBL/GenBank/DDBJ whole genome shotgun (WGS) entry which is preliminary data.</text>
</comment>
<dbReference type="RefSeq" id="WP_148577184.1">
    <property type="nucleotide sequence ID" value="NZ_SDKK01000001.1"/>
</dbReference>
<dbReference type="Pfam" id="PF25209">
    <property type="entry name" value="Phage_capsid_4"/>
    <property type="match status" value="1"/>
</dbReference>
<accession>A0A6C2D866</accession>
<sequence length="376" mass="41073">MTSTNKIQTVEDEADKRRGAIIAALMVRAGVASNEDKAKIDGNPYRGDSLLNIAKASLVRGGVDYRNRDNMEIVGAAFTQSTSDFPILLENAMHKTLQMAYATAAVTWRRFCAVGSVSDFRDHPRYRLAALQNLQPLNELGEFRNALIPDGERARVRIGTKGLIINLSRQAIIDDDLGSFMDPSYQLGRSAARTVETDVYALLLLNSGLGPVMDDGYTLFHALHNNIGAPAALSQGSVDADRQLMADQKEPGGGSSLVLQPSILLAPVWLRARAIEVNGAEFNELDTKNPGDRRPNSIRGLYRDIVDSPRLFGTRRYSFADPVEAPVLEVDFLGGNEQPFLEQVEGFSVDGTRFKVRYDFGVSAVDHRGSVTNAGS</sequence>
<evidence type="ECO:0000313" key="1">
    <source>
        <dbReference type="EMBL" id="TYC62094.1"/>
    </source>
</evidence>
<evidence type="ECO:0000313" key="2">
    <source>
        <dbReference type="Proteomes" id="UP000389128"/>
    </source>
</evidence>
<dbReference type="AlphaFoldDB" id="A0A6C2D866"/>
<dbReference type="Proteomes" id="UP000389128">
    <property type="component" value="Unassembled WGS sequence"/>
</dbReference>